<dbReference type="Gramene" id="MELO3C016289.2.1">
    <property type="protein sequence ID" value="MELO3C016289.2.1"/>
    <property type="gene ID" value="MELO3C016289.2"/>
</dbReference>
<accession>A0A9I9DC79</accession>
<reference evidence="1" key="1">
    <citation type="submission" date="2023-03" db="UniProtKB">
        <authorList>
            <consortium name="EnsemblPlants"/>
        </authorList>
    </citation>
    <scope>IDENTIFICATION</scope>
</reference>
<dbReference type="EnsemblPlants" id="MELO3C016289.2.1">
    <property type="protein sequence ID" value="MELO3C016289.2.1"/>
    <property type="gene ID" value="MELO3C016289.2"/>
</dbReference>
<name>A0A9I9DC79_CUCME</name>
<proteinExistence type="predicted"/>
<organism evidence="1">
    <name type="scientific">Cucumis melo</name>
    <name type="common">Muskmelon</name>
    <dbReference type="NCBI Taxonomy" id="3656"/>
    <lineage>
        <taxon>Eukaryota</taxon>
        <taxon>Viridiplantae</taxon>
        <taxon>Streptophyta</taxon>
        <taxon>Embryophyta</taxon>
        <taxon>Tracheophyta</taxon>
        <taxon>Spermatophyta</taxon>
        <taxon>Magnoliopsida</taxon>
        <taxon>eudicotyledons</taxon>
        <taxon>Gunneridae</taxon>
        <taxon>Pentapetalae</taxon>
        <taxon>rosids</taxon>
        <taxon>fabids</taxon>
        <taxon>Cucurbitales</taxon>
        <taxon>Cucurbitaceae</taxon>
        <taxon>Benincaseae</taxon>
        <taxon>Cucumis</taxon>
    </lineage>
</organism>
<dbReference type="AlphaFoldDB" id="A0A9I9DC79"/>
<protein>
    <submittedName>
        <fullName evidence="1">Uncharacterized protein</fullName>
    </submittedName>
</protein>
<evidence type="ECO:0000313" key="1">
    <source>
        <dbReference type="EnsemblPlants" id="MELO3C016289.2.1"/>
    </source>
</evidence>
<sequence>MLWTKSYSRGPGRIGMDEVLLTGTWSNWDGRSPTHGDLVELGEALGKKI</sequence>